<feature type="binding site" evidence="14 15">
    <location>
        <position position="23"/>
    </location>
    <ligand>
        <name>a divalent metal cation</name>
        <dbReference type="ChEBI" id="CHEBI:60240"/>
    </ligand>
</feature>
<dbReference type="GO" id="GO:0032299">
    <property type="term" value="C:ribonuclease H2 complex"/>
    <property type="evidence" value="ECO:0007669"/>
    <property type="project" value="TreeGrafter"/>
</dbReference>
<keyword evidence="10 14" id="KW-0479">Metal-binding</keyword>
<evidence type="ECO:0000256" key="1">
    <source>
        <dbReference type="ARBA" id="ARBA00000077"/>
    </source>
</evidence>
<comment type="subcellular location">
    <subcellularLocation>
        <location evidence="4 14">Cytoplasm</location>
    </subcellularLocation>
</comment>
<evidence type="ECO:0000256" key="12">
    <source>
        <dbReference type="ARBA" id="ARBA00022801"/>
    </source>
</evidence>
<evidence type="ECO:0000256" key="3">
    <source>
        <dbReference type="ARBA" id="ARBA00004065"/>
    </source>
</evidence>
<dbReference type="GO" id="GO:0003723">
    <property type="term" value="F:RNA binding"/>
    <property type="evidence" value="ECO:0007669"/>
    <property type="project" value="UniProtKB-UniRule"/>
</dbReference>
<comment type="cofactor">
    <cofactor evidence="14 15">
        <name>Mn(2+)</name>
        <dbReference type="ChEBI" id="CHEBI:29035"/>
    </cofactor>
    <cofactor evidence="14 15">
        <name>Mg(2+)</name>
        <dbReference type="ChEBI" id="CHEBI:18420"/>
    </cofactor>
    <text evidence="14 15">Manganese or magnesium. Binds 1 divalent metal ion per monomer in the absence of substrate. May bind a second metal ion after substrate binding.</text>
</comment>
<keyword evidence="12 14" id="KW-0378">Hydrolase</keyword>
<reference evidence="18" key="2">
    <citation type="submission" date="2021-08" db="EMBL/GenBank/DDBJ databases">
        <authorList>
            <person name="Dalcin Martins P."/>
        </authorList>
    </citation>
    <scope>NUCLEOTIDE SEQUENCE</scope>
    <source>
        <strain evidence="18">MAG_39</strain>
    </source>
</reference>
<dbReference type="GO" id="GO:0005737">
    <property type="term" value="C:cytoplasm"/>
    <property type="evidence" value="ECO:0007669"/>
    <property type="project" value="UniProtKB-SubCell"/>
</dbReference>
<dbReference type="InterPro" id="IPR024567">
    <property type="entry name" value="RNase_HII/HIII_dom"/>
</dbReference>
<dbReference type="NCBIfam" id="NF000594">
    <property type="entry name" value="PRK00015.1-1"/>
    <property type="match status" value="1"/>
</dbReference>
<dbReference type="GO" id="GO:0043137">
    <property type="term" value="P:DNA replication, removal of RNA primer"/>
    <property type="evidence" value="ECO:0007669"/>
    <property type="project" value="TreeGrafter"/>
</dbReference>
<feature type="binding site" evidence="14 15">
    <location>
        <position position="22"/>
    </location>
    <ligand>
        <name>a divalent metal cation</name>
        <dbReference type="ChEBI" id="CHEBI:60240"/>
    </ligand>
</feature>
<comment type="function">
    <text evidence="3 14 16">Endonuclease that specifically degrades the RNA of RNA-DNA hybrids.</text>
</comment>
<evidence type="ECO:0000256" key="14">
    <source>
        <dbReference type="HAMAP-Rule" id="MF_00052"/>
    </source>
</evidence>
<evidence type="ECO:0000256" key="16">
    <source>
        <dbReference type="RuleBase" id="RU003515"/>
    </source>
</evidence>
<dbReference type="AlphaFoldDB" id="A0A953M1C9"/>
<dbReference type="GO" id="GO:0030145">
    <property type="term" value="F:manganese ion binding"/>
    <property type="evidence" value="ECO:0007669"/>
    <property type="project" value="UniProtKB-UniRule"/>
</dbReference>
<evidence type="ECO:0000313" key="19">
    <source>
        <dbReference type="Proteomes" id="UP000705867"/>
    </source>
</evidence>
<feature type="binding site" evidence="14 15">
    <location>
        <position position="114"/>
    </location>
    <ligand>
        <name>a divalent metal cation</name>
        <dbReference type="ChEBI" id="CHEBI:60240"/>
    </ligand>
</feature>
<comment type="similarity">
    <text evidence="5 14 16">Belongs to the RNase HII family.</text>
</comment>
<dbReference type="GO" id="GO:0006298">
    <property type="term" value="P:mismatch repair"/>
    <property type="evidence" value="ECO:0007669"/>
    <property type="project" value="TreeGrafter"/>
</dbReference>
<dbReference type="InterPro" id="IPR001352">
    <property type="entry name" value="RNase_HII/HIII"/>
</dbReference>
<comment type="catalytic activity">
    <reaction evidence="1 14 15 16">
        <text>Endonucleolytic cleavage to 5'-phosphomonoester.</text>
        <dbReference type="EC" id="3.1.26.4"/>
    </reaction>
</comment>
<evidence type="ECO:0000256" key="8">
    <source>
        <dbReference type="ARBA" id="ARBA00022490"/>
    </source>
</evidence>
<organism evidence="18 19">
    <name type="scientific">Candidatus Nitrobium versatile</name>
    <dbReference type="NCBI Taxonomy" id="2884831"/>
    <lineage>
        <taxon>Bacteria</taxon>
        <taxon>Pseudomonadati</taxon>
        <taxon>Nitrospirota</taxon>
        <taxon>Nitrospiria</taxon>
        <taxon>Nitrospirales</taxon>
        <taxon>Nitrospiraceae</taxon>
        <taxon>Candidatus Nitrobium</taxon>
    </lineage>
</organism>
<evidence type="ECO:0000256" key="4">
    <source>
        <dbReference type="ARBA" id="ARBA00004496"/>
    </source>
</evidence>
<proteinExistence type="inferred from homology"/>
<evidence type="ECO:0000256" key="2">
    <source>
        <dbReference type="ARBA" id="ARBA00001946"/>
    </source>
</evidence>
<dbReference type="EC" id="3.1.26.4" evidence="6 14"/>
<evidence type="ECO:0000256" key="13">
    <source>
        <dbReference type="ARBA" id="ARBA00023211"/>
    </source>
</evidence>
<evidence type="ECO:0000256" key="15">
    <source>
        <dbReference type="PROSITE-ProRule" id="PRU01319"/>
    </source>
</evidence>
<evidence type="ECO:0000259" key="17">
    <source>
        <dbReference type="PROSITE" id="PS51975"/>
    </source>
</evidence>
<dbReference type="CDD" id="cd07182">
    <property type="entry name" value="RNase_HII_bacteria_HII_like"/>
    <property type="match status" value="1"/>
</dbReference>
<keyword evidence="11 14" id="KW-0255">Endonuclease</keyword>
<evidence type="ECO:0000256" key="6">
    <source>
        <dbReference type="ARBA" id="ARBA00012180"/>
    </source>
</evidence>
<dbReference type="Gene3D" id="3.30.420.10">
    <property type="entry name" value="Ribonuclease H-like superfamily/Ribonuclease H"/>
    <property type="match status" value="1"/>
</dbReference>
<accession>A0A953M1C9</accession>
<keyword evidence="8 14" id="KW-0963">Cytoplasm</keyword>
<dbReference type="EMBL" id="JAIOIV010000043">
    <property type="protein sequence ID" value="MBZ0155732.1"/>
    <property type="molecule type" value="Genomic_DNA"/>
</dbReference>
<dbReference type="PROSITE" id="PS51975">
    <property type="entry name" value="RNASE_H_2"/>
    <property type="match status" value="1"/>
</dbReference>
<dbReference type="InterPro" id="IPR022898">
    <property type="entry name" value="RNase_HII"/>
</dbReference>
<dbReference type="Pfam" id="PF01351">
    <property type="entry name" value="RNase_HII"/>
    <property type="match status" value="1"/>
</dbReference>
<dbReference type="PANTHER" id="PTHR10954">
    <property type="entry name" value="RIBONUCLEASE H2 SUBUNIT A"/>
    <property type="match status" value="1"/>
</dbReference>
<comment type="caution">
    <text evidence="18">The sequence shown here is derived from an EMBL/GenBank/DDBJ whole genome shotgun (WGS) entry which is preliminary data.</text>
</comment>
<feature type="domain" description="RNase H type-2" evidence="17">
    <location>
        <begin position="16"/>
        <end position="205"/>
    </location>
</feature>
<dbReference type="SUPFAM" id="SSF53098">
    <property type="entry name" value="Ribonuclease H-like"/>
    <property type="match status" value="1"/>
</dbReference>
<comment type="cofactor">
    <cofactor evidence="2">
        <name>Mg(2+)</name>
        <dbReference type="ChEBI" id="CHEBI:18420"/>
    </cofactor>
</comment>
<dbReference type="NCBIfam" id="NF000595">
    <property type="entry name" value="PRK00015.1-3"/>
    <property type="match status" value="1"/>
</dbReference>
<dbReference type="HAMAP" id="MF_00052_B">
    <property type="entry name" value="RNase_HII_B"/>
    <property type="match status" value="1"/>
</dbReference>
<dbReference type="PANTHER" id="PTHR10954:SF18">
    <property type="entry name" value="RIBONUCLEASE HII"/>
    <property type="match status" value="1"/>
</dbReference>
<dbReference type="InterPro" id="IPR036397">
    <property type="entry name" value="RNaseH_sf"/>
</dbReference>
<evidence type="ECO:0000256" key="9">
    <source>
        <dbReference type="ARBA" id="ARBA00022722"/>
    </source>
</evidence>
<evidence type="ECO:0000256" key="10">
    <source>
        <dbReference type="ARBA" id="ARBA00022723"/>
    </source>
</evidence>
<protein>
    <recommendedName>
        <fullName evidence="7 14">Ribonuclease HII</fullName>
        <shortName evidence="14">RNase HII</shortName>
        <ecNumber evidence="6 14">3.1.26.4</ecNumber>
    </recommendedName>
</protein>
<evidence type="ECO:0000256" key="7">
    <source>
        <dbReference type="ARBA" id="ARBA00019179"/>
    </source>
</evidence>
<evidence type="ECO:0000313" key="18">
    <source>
        <dbReference type="EMBL" id="MBZ0155732.1"/>
    </source>
</evidence>
<dbReference type="GO" id="GO:0004523">
    <property type="term" value="F:RNA-DNA hybrid ribonuclease activity"/>
    <property type="evidence" value="ECO:0007669"/>
    <property type="project" value="UniProtKB-UniRule"/>
</dbReference>
<keyword evidence="9 14" id="KW-0540">Nuclease</keyword>
<dbReference type="FunFam" id="3.30.420.10:FF:000006">
    <property type="entry name" value="Ribonuclease HII"/>
    <property type="match status" value="1"/>
</dbReference>
<reference evidence="18" key="1">
    <citation type="journal article" date="2021" name="bioRxiv">
        <title>Unraveling nitrogen, sulfur and carbon metabolic pathways and microbial community transcriptional responses to substrate deprivation and toxicity stresses in a bioreactor mimicking anoxic brackish coastal sediment conditions.</title>
        <authorList>
            <person name="Martins P.D."/>
            <person name="Echeveste M.J."/>
            <person name="Arshad A."/>
            <person name="Kurth J."/>
            <person name="Ouboter H."/>
            <person name="Jetten M.S.M."/>
            <person name="Welte C.U."/>
        </authorList>
    </citation>
    <scope>NUCLEOTIDE SEQUENCE</scope>
    <source>
        <strain evidence="18">MAG_39</strain>
    </source>
</reference>
<evidence type="ECO:0000256" key="5">
    <source>
        <dbReference type="ARBA" id="ARBA00007383"/>
    </source>
</evidence>
<dbReference type="InterPro" id="IPR012337">
    <property type="entry name" value="RNaseH-like_sf"/>
</dbReference>
<name>A0A953M1C9_9BACT</name>
<evidence type="ECO:0000256" key="11">
    <source>
        <dbReference type="ARBA" id="ARBA00022759"/>
    </source>
</evidence>
<sequence length="206" mass="22448">MDLYAYDDAIRQEGFEVIAGVDEAGRGPLAGPVVAAAVILPRECPLKGIRDSKTVPEKEREHLYEEISRVALAFGIGIIGTEEIDRINILEATRHAMLAAIAGLGSAMDIVLIDALSLPSLPGPQRPIIKGDAQSASIAAASLLAKVHRDRLMREYHSLYPQYGFDRHKGYATKAHCAALREYGPSPLHRKSFQRVLSLPLPFAVE</sequence>
<keyword evidence="13 14" id="KW-0464">Manganese</keyword>
<dbReference type="Proteomes" id="UP000705867">
    <property type="component" value="Unassembled WGS sequence"/>
</dbReference>
<gene>
    <name evidence="14" type="primary">rnhB</name>
    <name evidence="18" type="ORF">K8I29_05885</name>
</gene>